<dbReference type="Gene3D" id="3.30.70.20">
    <property type="match status" value="1"/>
</dbReference>
<dbReference type="InterPro" id="IPR029039">
    <property type="entry name" value="Flavoprotein-like_sf"/>
</dbReference>
<keyword evidence="2" id="KW-0408">Iron</keyword>
<sequence>MMLIQQIYTISFSPTGKTRQVARYCAARLAELLSVPLHEISLDLPEERKTAYTFGPYDLVIAAGPTYAGKLPNKILPAYTENFHGQGTRAVALVTFGNRSFDNSLAELCDLLQKNNFCPISAGAFVATHAFSDRLAPGRPDEWDLADIRQLADRTAEKIRDRMDMPDVVSVDGDAAAPYYIPKGIDGKPAKFLKARPKTREDRCVQCGICARNCPMGAISRENPSVVTGTCIKCQRCIRHCLHEAKYFDDPAFLSHVAMLEQQYTAKKVNVMYW</sequence>
<protein>
    <submittedName>
        <fullName evidence="5">4Fe-4S binding protein</fullName>
    </submittedName>
</protein>
<organism evidence="5 6">
    <name type="scientific">Megasphaera hexanoica</name>
    <dbReference type="NCBI Taxonomy" id="1675036"/>
    <lineage>
        <taxon>Bacteria</taxon>
        <taxon>Bacillati</taxon>
        <taxon>Bacillota</taxon>
        <taxon>Negativicutes</taxon>
        <taxon>Veillonellales</taxon>
        <taxon>Veillonellaceae</taxon>
        <taxon>Megasphaera</taxon>
    </lineage>
</organism>
<dbReference type="Gene3D" id="3.40.50.360">
    <property type="match status" value="1"/>
</dbReference>
<evidence type="ECO:0000313" key="6">
    <source>
        <dbReference type="Proteomes" id="UP001605989"/>
    </source>
</evidence>
<dbReference type="PROSITE" id="PS51379">
    <property type="entry name" value="4FE4S_FER_2"/>
    <property type="match status" value="1"/>
</dbReference>
<dbReference type="SUPFAM" id="SSF54862">
    <property type="entry name" value="4Fe-4S ferredoxins"/>
    <property type="match status" value="1"/>
</dbReference>
<evidence type="ECO:0000256" key="1">
    <source>
        <dbReference type="ARBA" id="ARBA00022723"/>
    </source>
</evidence>
<evidence type="ECO:0000256" key="2">
    <source>
        <dbReference type="ARBA" id="ARBA00023004"/>
    </source>
</evidence>
<dbReference type="EMBL" id="JBIEKR010000009">
    <property type="protein sequence ID" value="MFG6273725.1"/>
    <property type="molecule type" value="Genomic_DNA"/>
</dbReference>
<dbReference type="InterPro" id="IPR017896">
    <property type="entry name" value="4Fe4S_Fe-S-bd"/>
</dbReference>
<gene>
    <name evidence="5" type="ORF">ACGTZG_11055</name>
</gene>
<evidence type="ECO:0000256" key="3">
    <source>
        <dbReference type="ARBA" id="ARBA00023014"/>
    </source>
</evidence>
<evidence type="ECO:0000259" key="4">
    <source>
        <dbReference type="PROSITE" id="PS51379"/>
    </source>
</evidence>
<dbReference type="PROSITE" id="PS00198">
    <property type="entry name" value="4FE4S_FER_1"/>
    <property type="match status" value="1"/>
</dbReference>
<keyword evidence="3" id="KW-0411">Iron-sulfur</keyword>
<reference evidence="5 6" key="1">
    <citation type="submission" date="2024-10" db="EMBL/GenBank/DDBJ databases">
        <authorList>
            <person name="Sang B.-I."/>
            <person name="Prabhaharan D."/>
        </authorList>
    </citation>
    <scope>NUCLEOTIDE SEQUENCE [LARGE SCALE GENOMIC DNA]</scope>
    <source>
        <strain evidence="5 6">MH</strain>
    </source>
</reference>
<dbReference type="Proteomes" id="UP001605989">
    <property type="component" value="Unassembled WGS sequence"/>
</dbReference>
<dbReference type="SUPFAM" id="SSF52218">
    <property type="entry name" value="Flavoproteins"/>
    <property type="match status" value="1"/>
</dbReference>
<evidence type="ECO:0000313" key="5">
    <source>
        <dbReference type="EMBL" id="MFG6273725.1"/>
    </source>
</evidence>
<dbReference type="InterPro" id="IPR017900">
    <property type="entry name" value="4Fe4S_Fe_S_CS"/>
</dbReference>
<dbReference type="PANTHER" id="PTHR43122:SF1">
    <property type="entry name" value="IRON-SULFUR-BINDING PROTEIN"/>
    <property type="match status" value="1"/>
</dbReference>
<comment type="caution">
    <text evidence="5">The sequence shown here is derived from an EMBL/GenBank/DDBJ whole genome shotgun (WGS) entry which is preliminary data.</text>
</comment>
<keyword evidence="6" id="KW-1185">Reference proteome</keyword>
<accession>A0ABW7DQS8</accession>
<feature type="domain" description="4Fe-4S ferredoxin-type" evidence="4">
    <location>
        <begin position="195"/>
        <end position="224"/>
    </location>
</feature>
<name>A0ABW7DQS8_9FIRM</name>
<dbReference type="Pfam" id="PF00037">
    <property type="entry name" value="Fer4"/>
    <property type="match status" value="1"/>
</dbReference>
<dbReference type="RefSeq" id="WP_257536598.1">
    <property type="nucleotide sequence ID" value="NZ_CP011940.1"/>
</dbReference>
<proteinExistence type="predicted"/>
<keyword evidence="1" id="KW-0479">Metal-binding</keyword>
<dbReference type="PANTHER" id="PTHR43122">
    <property type="entry name" value="FERREDOXIN SUBUNIT OF PYRUVATE:FLAVODOXIN OXIDOREDUCTASE-RELATED"/>
    <property type="match status" value="1"/>
</dbReference>